<evidence type="ECO:0008006" key="3">
    <source>
        <dbReference type="Google" id="ProtNLM"/>
    </source>
</evidence>
<proteinExistence type="predicted"/>
<protein>
    <recommendedName>
        <fullName evidence="3">DUF1963 domain-containing protein</fullName>
    </recommendedName>
</protein>
<dbReference type="Pfam" id="PF09234">
    <property type="entry name" value="DUF1963"/>
    <property type="match status" value="1"/>
</dbReference>
<gene>
    <name evidence="1" type="ORF">HNR21_000862</name>
</gene>
<name>A0A7W3R760_9ACTN</name>
<dbReference type="InterPro" id="IPR015315">
    <property type="entry name" value="DUF1963"/>
</dbReference>
<dbReference type="Gene3D" id="2.30.320.10">
    <property type="entry name" value="YwqG-like"/>
    <property type="match status" value="1"/>
</dbReference>
<dbReference type="Proteomes" id="UP000539313">
    <property type="component" value="Unassembled WGS sequence"/>
</dbReference>
<evidence type="ECO:0000313" key="1">
    <source>
        <dbReference type="EMBL" id="MBA9001980.1"/>
    </source>
</evidence>
<dbReference type="RefSeq" id="WP_182704146.1">
    <property type="nucleotide sequence ID" value="NZ_JACJII010000001.1"/>
</dbReference>
<dbReference type="AlphaFoldDB" id="A0A7W3R760"/>
<sequence>MSILSAGPGNRHLLPDDLDAMLTAAVREESELPDDEAAELTDKIRALVRPAWLLSPVRDAPSVVGGSRIGGLPDLPEGMSWPTVRVAPDREAALCFTAQIDLAEVPGVADAGWLPSSGRLWFFRDEKGAGADPDHVVLYADVASDRLRTVQPPAGLDYLGGLGFGPEPDRPVPVRLHRTLFLTANYKTGWHSQGHDKLAEALDEHFEEDGAGFEVFSDIQRHLEHAAVGDQRWEAMLLGRPTPCPPPAGVCPCGRSTPDDTPGYNTEDGPCAWAQDSLLVLYDLWGDGPLVFTADATVTPPTTDGRWPGTEAWVY</sequence>
<dbReference type="EMBL" id="JACJII010000001">
    <property type="protein sequence ID" value="MBA9001980.1"/>
    <property type="molecule type" value="Genomic_DNA"/>
</dbReference>
<organism evidence="1 2">
    <name type="scientific">Thermomonospora cellulosilytica</name>
    <dbReference type="NCBI Taxonomy" id="1411118"/>
    <lineage>
        <taxon>Bacteria</taxon>
        <taxon>Bacillati</taxon>
        <taxon>Actinomycetota</taxon>
        <taxon>Actinomycetes</taxon>
        <taxon>Streptosporangiales</taxon>
        <taxon>Thermomonosporaceae</taxon>
        <taxon>Thermomonospora</taxon>
    </lineage>
</organism>
<evidence type="ECO:0000313" key="2">
    <source>
        <dbReference type="Proteomes" id="UP000539313"/>
    </source>
</evidence>
<keyword evidence="2" id="KW-1185">Reference proteome</keyword>
<dbReference type="SUPFAM" id="SSF103032">
    <property type="entry name" value="Hypothetical protein YwqG"/>
    <property type="match status" value="1"/>
</dbReference>
<reference evidence="1 2" key="1">
    <citation type="submission" date="2020-08" db="EMBL/GenBank/DDBJ databases">
        <title>Sequencing the genomes of 1000 actinobacteria strains.</title>
        <authorList>
            <person name="Klenk H.-P."/>
        </authorList>
    </citation>
    <scope>NUCLEOTIDE SEQUENCE [LARGE SCALE GENOMIC DNA]</scope>
    <source>
        <strain evidence="1 2">DSM 45823</strain>
    </source>
</reference>
<comment type="caution">
    <text evidence="1">The sequence shown here is derived from an EMBL/GenBank/DDBJ whole genome shotgun (WGS) entry which is preliminary data.</text>
</comment>
<accession>A0A7W3R760</accession>
<dbReference type="InterPro" id="IPR035948">
    <property type="entry name" value="YwqG-like_sf"/>
</dbReference>